<dbReference type="SMART" id="SM00320">
    <property type="entry name" value="WD40"/>
    <property type="match status" value="7"/>
</dbReference>
<keyword evidence="12 15" id="KW-0234">DNA repair</keyword>
<dbReference type="EMBL" id="GG663736">
    <property type="protein sequence ID" value="EEH59549.1"/>
    <property type="molecule type" value="Genomic_DNA"/>
</dbReference>
<name>C1MLI6_MICPC</name>
<dbReference type="InterPro" id="IPR013083">
    <property type="entry name" value="Znf_RING/FYVE/PHD"/>
</dbReference>
<comment type="similarity">
    <text evidence="3 15">Belongs to the WD repeat PRP19 family.</text>
</comment>
<evidence type="ECO:0000256" key="4">
    <source>
        <dbReference type="ARBA" id="ARBA00022574"/>
    </source>
</evidence>
<dbReference type="Pfam" id="PF00400">
    <property type="entry name" value="WD40"/>
    <property type="match status" value="4"/>
</dbReference>
<evidence type="ECO:0000256" key="1">
    <source>
        <dbReference type="ARBA" id="ARBA00004123"/>
    </source>
</evidence>
<dbReference type="Pfam" id="PF08606">
    <property type="entry name" value="Prp19"/>
    <property type="match status" value="1"/>
</dbReference>
<dbReference type="SMART" id="SM00504">
    <property type="entry name" value="Ubox"/>
    <property type="match status" value="1"/>
</dbReference>
<dbReference type="GO" id="GO:0005737">
    <property type="term" value="C:cytoplasm"/>
    <property type="evidence" value="ECO:0007669"/>
    <property type="project" value="TreeGrafter"/>
</dbReference>
<dbReference type="CDD" id="cd00200">
    <property type="entry name" value="WD40"/>
    <property type="match status" value="1"/>
</dbReference>
<evidence type="ECO:0000256" key="9">
    <source>
        <dbReference type="ARBA" id="ARBA00022763"/>
    </source>
</evidence>
<organism evidence="19">
    <name type="scientific">Micromonas pusilla (strain CCMP1545)</name>
    <name type="common">Picoplanktonic green alga</name>
    <dbReference type="NCBI Taxonomy" id="564608"/>
    <lineage>
        <taxon>Eukaryota</taxon>
        <taxon>Viridiplantae</taxon>
        <taxon>Chlorophyta</taxon>
        <taxon>Mamiellophyceae</taxon>
        <taxon>Mamiellales</taxon>
        <taxon>Mamiellaceae</taxon>
        <taxon>Micromonas</taxon>
    </lineage>
</organism>
<comment type="function">
    <text evidence="15">Ubiquitin-protein ligase which is mainly involved pre-mRNA splicing and DNA repair. Required for pre-mRNA splicing as component of the spliceosome.</text>
</comment>
<evidence type="ECO:0000256" key="5">
    <source>
        <dbReference type="ARBA" id="ARBA00022664"/>
    </source>
</evidence>
<protein>
    <recommendedName>
        <fullName evidence="15">Pre-mRNA-processing factor 19</fullName>
        <ecNumber evidence="15">2.3.2.27</ecNumber>
    </recommendedName>
</protein>
<dbReference type="InterPro" id="IPR003613">
    <property type="entry name" value="Ubox_domain"/>
</dbReference>
<keyword evidence="5 15" id="KW-0507">mRNA processing</keyword>
<evidence type="ECO:0000256" key="2">
    <source>
        <dbReference type="ARBA" id="ARBA00004906"/>
    </source>
</evidence>
<evidence type="ECO:0000256" key="7">
    <source>
        <dbReference type="ARBA" id="ARBA00022728"/>
    </source>
</evidence>
<feature type="repeat" description="WD" evidence="14">
    <location>
        <begin position="359"/>
        <end position="388"/>
    </location>
</feature>
<dbReference type="InterPro" id="IPR038959">
    <property type="entry name" value="Prp19"/>
</dbReference>
<keyword evidence="8" id="KW-0677">Repeat</keyword>
<evidence type="ECO:0000256" key="8">
    <source>
        <dbReference type="ARBA" id="ARBA00022737"/>
    </source>
</evidence>
<evidence type="ECO:0000259" key="17">
    <source>
        <dbReference type="SMART" id="SM00504"/>
    </source>
</evidence>
<dbReference type="OrthoDB" id="687049at2759"/>
<evidence type="ECO:0000256" key="11">
    <source>
        <dbReference type="ARBA" id="ARBA00023187"/>
    </source>
</evidence>
<proteinExistence type="inferred from homology"/>
<dbReference type="GO" id="GO:0000974">
    <property type="term" value="C:Prp19 complex"/>
    <property type="evidence" value="ECO:0007669"/>
    <property type="project" value="UniProtKB-UniRule"/>
</dbReference>
<dbReference type="GO" id="GO:0006281">
    <property type="term" value="P:DNA repair"/>
    <property type="evidence" value="ECO:0007669"/>
    <property type="project" value="UniProtKB-KW"/>
</dbReference>
<sequence>MFCAISGVAPELPVVSVKSGHLFEKSLIAKAIQETGKCPITKIALTLDDIIPITGNPAVNSRVFANASIPGMLATFHNEWDALMLETHQLKKDLHSVRQELSVSLYQHDAACRVIARLVKERDEARAALVNVQASGRSASTMGKRTSTAADDDVAFDPVSGSTKRSKSGIPTDVIDVLQSKSAELSKMRKKRETAPSLSSPEAIKLYDLKLASPCHKTSTHGIYSLALNPGTPAIVATAGADGTLALFDASVGKRSTLLTGHGKRINSVAWAGSNLLVSGSNDKLVKVWRQESSGTYKCTSTIKDVHNNDVVAVSTHPTNTYACSVGADGLWALYDIVAAECLSSVKDDSDSRYLCGGFHPDGLIFATGGDDSFVKLWDMKTQKSVARLTGHTGAVAAHSFSENGYYVATAAADGVKLWDLRKLKNFMSINAVSNATSVVFDSSGRYLAVGGIEATVYDVKKDWEVVKVWEVKKGPVTALSFAPDATALYLGAGDHNLRVYA</sequence>
<evidence type="ECO:0000256" key="15">
    <source>
        <dbReference type="RuleBase" id="RU367101"/>
    </source>
</evidence>
<reference evidence="18 19" key="1">
    <citation type="journal article" date="2009" name="Science">
        <title>Green evolution and dynamic adaptations revealed by genomes of the marine picoeukaryotes Micromonas.</title>
        <authorList>
            <person name="Worden A.Z."/>
            <person name="Lee J.H."/>
            <person name="Mock T."/>
            <person name="Rouze P."/>
            <person name="Simmons M.P."/>
            <person name="Aerts A.L."/>
            <person name="Allen A.E."/>
            <person name="Cuvelier M.L."/>
            <person name="Derelle E."/>
            <person name="Everett M.V."/>
            <person name="Foulon E."/>
            <person name="Grimwood J."/>
            <person name="Gundlach H."/>
            <person name="Henrissat B."/>
            <person name="Napoli C."/>
            <person name="McDonald S.M."/>
            <person name="Parker M.S."/>
            <person name="Rombauts S."/>
            <person name="Salamov A."/>
            <person name="Von Dassow P."/>
            <person name="Badger J.H."/>
            <person name="Coutinho P.M."/>
            <person name="Demir E."/>
            <person name="Dubchak I."/>
            <person name="Gentemann C."/>
            <person name="Eikrem W."/>
            <person name="Gready J.E."/>
            <person name="John U."/>
            <person name="Lanier W."/>
            <person name="Lindquist E.A."/>
            <person name="Lucas S."/>
            <person name="Mayer K.F."/>
            <person name="Moreau H."/>
            <person name="Not F."/>
            <person name="Otillar R."/>
            <person name="Panaud O."/>
            <person name="Pangilinan J."/>
            <person name="Paulsen I."/>
            <person name="Piegu B."/>
            <person name="Poliakov A."/>
            <person name="Robbens S."/>
            <person name="Schmutz J."/>
            <person name="Toulza E."/>
            <person name="Wyss T."/>
            <person name="Zelensky A."/>
            <person name="Zhou K."/>
            <person name="Armbrust E.V."/>
            <person name="Bhattacharya D."/>
            <person name="Goodenough U.W."/>
            <person name="Van de Peer Y."/>
            <person name="Grigoriev I.V."/>
        </authorList>
    </citation>
    <scope>NUCLEOTIDE SEQUENCE [LARGE SCALE GENOMIC DNA]</scope>
    <source>
        <strain evidence="18 19">CCMP1545</strain>
    </source>
</reference>
<feature type="domain" description="U-box" evidence="17">
    <location>
        <begin position="1"/>
        <end position="62"/>
    </location>
</feature>
<dbReference type="RefSeq" id="XP_003056173.1">
    <property type="nucleotide sequence ID" value="XM_003056127.1"/>
</dbReference>
<keyword evidence="9 15" id="KW-0227">DNA damage</keyword>
<comment type="subunit">
    <text evidence="15">Homotetramer.</text>
</comment>
<accession>C1MLI6</accession>
<dbReference type="eggNOG" id="KOG0289">
    <property type="taxonomic scope" value="Eukaryota"/>
</dbReference>
<dbReference type="GO" id="GO:0061630">
    <property type="term" value="F:ubiquitin protein ligase activity"/>
    <property type="evidence" value="ECO:0007669"/>
    <property type="project" value="UniProtKB-UniRule"/>
</dbReference>
<dbReference type="InterPro" id="IPR001680">
    <property type="entry name" value="WD40_rpt"/>
</dbReference>
<dbReference type="GO" id="GO:0070534">
    <property type="term" value="P:protein K63-linked ubiquitination"/>
    <property type="evidence" value="ECO:0007669"/>
    <property type="project" value="UniProtKB-UniRule"/>
</dbReference>
<comment type="catalytic activity">
    <reaction evidence="15">
        <text>S-ubiquitinyl-[E2 ubiquitin-conjugating enzyme]-L-cysteine + [acceptor protein]-L-lysine = [E2 ubiquitin-conjugating enzyme]-L-cysteine + N(6)-ubiquitinyl-[acceptor protein]-L-lysine.</text>
        <dbReference type="EC" id="2.3.2.27"/>
    </reaction>
</comment>
<dbReference type="SUPFAM" id="SSF57850">
    <property type="entry name" value="RING/U-box"/>
    <property type="match status" value="1"/>
</dbReference>
<comment type="subcellular location">
    <subcellularLocation>
        <location evidence="1 15">Nucleus</location>
    </subcellularLocation>
</comment>
<keyword evidence="7 15" id="KW-0747">Spliceosome</keyword>
<keyword evidence="4 14" id="KW-0853">WD repeat</keyword>
<keyword evidence="13 15" id="KW-0539">Nucleus</keyword>
<keyword evidence="19" id="KW-1185">Reference proteome</keyword>
<feature type="region of interest" description="Disordered" evidence="16">
    <location>
        <begin position="140"/>
        <end position="171"/>
    </location>
</feature>
<evidence type="ECO:0000256" key="3">
    <source>
        <dbReference type="ARBA" id="ARBA00006388"/>
    </source>
</evidence>
<dbReference type="GO" id="GO:0000398">
    <property type="term" value="P:mRNA splicing, via spliceosome"/>
    <property type="evidence" value="ECO:0007669"/>
    <property type="project" value="InterPro"/>
</dbReference>
<keyword evidence="11 15" id="KW-0508">mRNA splicing</keyword>
<dbReference type="PROSITE" id="PS50294">
    <property type="entry name" value="WD_REPEATS_REGION"/>
    <property type="match status" value="1"/>
</dbReference>
<dbReference type="PROSITE" id="PS50082">
    <property type="entry name" value="WD_REPEATS_2"/>
    <property type="match status" value="3"/>
</dbReference>
<evidence type="ECO:0000256" key="6">
    <source>
        <dbReference type="ARBA" id="ARBA00022679"/>
    </source>
</evidence>
<dbReference type="OMA" id="SLDQHWA"/>
<dbReference type="KEGG" id="mpp:MICPUCDRAFT_49484"/>
<dbReference type="PANTHER" id="PTHR43995">
    <property type="entry name" value="PRE-MRNA-PROCESSING FACTOR 19"/>
    <property type="match status" value="1"/>
</dbReference>
<dbReference type="UniPathway" id="UPA00143"/>
<dbReference type="STRING" id="564608.C1MLI6"/>
<evidence type="ECO:0000313" key="18">
    <source>
        <dbReference type="EMBL" id="EEH59549.1"/>
    </source>
</evidence>
<dbReference type="InterPro" id="IPR013915">
    <property type="entry name" value="Prp19_cc"/>
</dbReference>
<dbReference type="SUPFAM" id="SSF50978">
    <property type="entry name" value="WD40 repeat-like"/>
    <property type="match status" value="1"/>
</dbReference>
<dbReference type="InterPro" id="IPR036322">
    <property type="entry name" value="WD40_repeat_dom_sf"/>
</dbReference>
<evidence type="ECO:0000256" key="13">
    <source>
        <dbReference type="ARBA" id="ARBA00023242"/>
    </source>
</evidence>
<evidence type="ECO:0000256" key="14">
    <source>
        <dbReference type="PROSITE-ProRule" id="PRU00221"/>
    </source>
</evidence>
<comment type="pathway">
    <text evidence="2 15">Protein modification; protein ubiquitination.</text>
</comment>
<dbReference type="InterPro" id="IPR055340">
    <property type="entry name" value="RING-Ubox_PRP19"/>
</dbReference>
<gene>
    <name evidence="18" type="ORF">MICPUCDRAFT_49484</name>
</gene>
<evidence type="ECO:0000256" key="12">
    <source>
        <dbReference type="ARBA" id="ARBA00023204"/>
    </source>
</evidence>
<keyword evidence="6 15" id="KW-0808">Transferase</keyword>
<dbReference type="GeneID" id="9682038"/>
<dbReference type="InterPro" id="IPR015943">
    <property type="entry name" value="WD40/YVTN_repeat-like_dom_sf"/>
</dbReference>
<dbReference type="CDD" id="cd16656">
    <property type="entry name" value="RING-Ubox_PRP19"/>
    <property type="match status" value="1"/>
</dbReference>
<feature type="compositionally biased region" description="Polar residues" evidence="16">
    <location>
        <begin position="140"/>
        <end position="149"/>
    </location>
</feature>
<dbReference type="EC" id="2.3.2.27" evidence="15"/>
<dbReference type="FunFam" id="3.30.40.10:FF:000027">
    <property type="entry name" value="Pre-mRNA-processing factor 19, putative"/>
    <property type="match status" value="1"/>
</dbReference>
<feature type="repeat" description="WD" evidence="14">
    <location>
        <begin position="389"/>
        <end position="429"/>
    </location>
</feature>
<dbReference type="Gene3D" id="3.30.40.10">
    <property type="entry name" value="Zinc/RING finger domain, C3HC4 (zinc finger)"/>
    <property type="match status" value="1"/>
</dbReference>
<dbReference type="PANTHER" id="PTHR43995:SF1">
    <property type="entry name" value="PRE-MRNA-PROCESSING FACTOR 19"/>
    <property type="match status" value="1"/>
</dbReference>
<dbReference type="GO" id="GO:0071006">
    <property type="term" value="C:U2-type catalytic step 1 spliceosome"/>
    <property type="evidence" value="ECO:0007669"/>
    <property type="project" value="TreeGrafter"/>
</dbReference>
<evidence type="ECO:0000313" key="19">
    <source>
        <dbReference type="Proteomes" id="UP000001876"/>
    </source>
</evidence>
<dbReference type="Gene3D" id="2.130.10.10">
    <property type="entry name" value="YVTN repeat-like/Quinoprotein amine dehydrogenase"/>
    <property type="match status" value="1"/>
</dbReference>
<dbReference type="Proteomes" id="UP000001876">
    <property type="component" value="Unassembled WGS sequence"/>
</dbReference>
<evidence type="ECO:0000256" key="16">
    <source>
        <dbReference type="SAM" id="MobiDB-lite"/>
    </source>
</evidence>
<feature type="repeat" description="WD" evidence="14">
    <location>
        <begin position="259"/>
        <end position="289"/>
    </location>
</feature>
<dbReference type="AlphaFoldDB" id="C1MLI6"/>
<keyword evidence="10 15" id="KW-0833">Ubl conjugation pathway</keyword>
<evidence type="ECO:0000256" key="10">
    <source>
        <dbReference type="ARBA" id="ARBA00022786"/>
    </source>
</evidence>